<evidence type="ECO:0000259" key="1">
    <source>
        <dbReference type="PROSITE" id="PS50925"/>
    </source>
</evidence>
<dbReference type="Pfam" id="PF04940">
    <property type="entry name" value="BLUF"/>
    <property type="match status" value="1"/>
</dbReference>
<evidence type="ECO:0000313" key="3">
    <source>
        <dbReference type="Proteomes" id="UP000318681"/>
    </source>
</evidence>
<dbReference type="OrthoDB" id="196105at2"/>
<dbReference type="AlphaFoldDB" id="A0A558RC25"/>
<feature type="domain" description="BLUF" evidence="1">
    <location>
        <begin position="1"/>
        <end position="92"/>
    </location>
</feature>
<dbReference type="SMART" id="SM01034">
    <property type="entry name" value="BLUF"/>
    <property type="match status" value="1"/>
</dbReference>
<reference evidence="2 3" key="1">
    <citation type="submission" date="2019-07" db="EMBL/GenBank/DDBJ databases">
        <title>Sphingomonas solaris sp. nov., isolated from a solar panel from Boston, Massachusetts.</title>
        <authorList>
            <person name="Tanner K."/>
            <person name="Pascual J."/>
            <person name="Mancuso C."/>
            <person name="Pereto J."/>
            <person name="Khalil A."/>
            <person name="Vilanova C."/>
        </authorList>
    </citation>
    <scope>NUCLEOTIDE SEQUENCE [LARGE SCALE GENOMIC DNA]</scope>
    <source>
        <strain evidence="2 3">R4DWN</strain>
    </source>
</reference>
<dbReference type="InterPro" id="IPR007024">
    <property type="entry name" value="BLUF_domain"/>
</dbReference>
<dbReference type="Gene3D" id="3.30.70.100">
    <property type="match status" value="1"/>
</dbReference>
<proteinExistence type="predicted"/>
<keyword evidence="3" id="KW-1185">Reference proteome</keyword>
<dbReference type="Proteomes" id="UP000318681">
    <property type="component" value="Unassembled WGS sequence"/>
</dbReference>
<evidence type="ECO:0000313" key="2">
    <source>
        <dbReference type="EMBL" id="TVV76969.1"/>
    </source>
</evidence>
<dbReference type="SUPFAM" id="SSF54975">
    <property type="entry name" value="Acylphosphatase/BLUF domain-like"/>
    <property type="match status" value="1"/>
</dbReference>
<dbReference type="GO" id="GO:0071949">
    <property type="term" value="F:FAD binding"/>
    <property type="evidence" value="ECO:0007669"/>
    <property type="project" value="InterPro"/>
</dbReference>
<name>A0A558RC25_9SPHN</name>
<dbReference type="EMBL" id="VNIM01000005">
    <property type="protein sequence ID" value="TVV76969.1"/>
    <property type="molecule type" value="Genomic_DNA"/>
</dbReference>
<comment type="caution">
    <text evidence="2">The sequence shown here is derived from an EMBL/GenBank/DDBJ whole genome shotgun (WGS) entry which is preliminary data.</text>
</comment>
<dbReference type="PROSITE" id="PS50925">
    <property type="entry name" value="BLUF"/>
    <property type="match status" value="1"/>
</dbReference>
<gene>
    <name evidence="2" type="ORF">FOY91_02700</name>
</gene>
<accession>A0A558RC25</accession>
<dbReference type="InterPro" id="IPR036046">
    <property type="entry name" value="Acylphosphatase-like_dom_sf"/>
</dbReference>
<protein>
    <submittedName>
        <fullName evidence="2">BLUF domain-containing protein</fullName>
    </submittedName>
</protein>
<dbReference type="RefSeq" id="WP_145147865.1">
    <property type="nucleotide sequence ID" value="NZ_VNIM01000005.1"/>
</dbReference>
<sequence>MIQLLYISTSSRPVTPVIIDGICVQARHLNQRHEITGVLLCRRDMFLQALEGPQLAIEDTFLRLINDPRHHAVTVLSRRKVTRRTFGGLQLRYCAPRENCPEVYEDIETILEGASQIAASLFAAFAE</sequence>
<organism evidence="2 3">
    <name type="scientific">Alterirhizorhabdus solaris</name>
    <dbReference type="NCBI Taxonomy" id="2529389"/>
    <lineage>
        <taxon>Bacteria</taxon>
        <taxon>Pseudomonadati</taxon>
        <taxon>Pseudomonadota</taxon>
        <taxon>Alphaproteobacteria</taxon>
        <taxon>Sphingomonadales</taxon>
        <taxon>Rhizorhabdaceae</taxon>
        <taxon>Alterirhizorhabdus</taxon>
    </lineage>
</organism>
<dbReference type="GO" id="GO:0009882">
    <property type="term" value="F:blue light photoreceptor activity"/>
    <property type="evidence" value="ECO:0007669"/>
    <property type="project" value="InterPro"/>
</dbReference>